<evidence type="ECO:0000256" key="5">
    <source>
        <dbReference type="SAM" id="MobiDB-lite"/>
    </source>
</evidence>
<dbReference type="EMBL" id="JBBPBK010000002">
    <property type="protein sequence ID" value="KAK9290453.1"/>
    <property type="molecule type" value="Genomic_DNA"/>
</dbReference>
<sequence>MVVSDPEILSHGEAESPLQADPQARNHAFPSLGRQSSIYSLTLDEFQHTVCENGKNFGSMNMDEFLNSIWTAEENQAFITTTATTTTNNGSTSNNNNNGNANVQLSLSEASSDKGIAKQPSLPRQGSLTLPAPLCRKTVEEVWSEIHGSQRGGQQQTSNNVQNPDSAPRQPTFGEMTLEDFLIRAGVVREQCTATAPPQPLPAQQQQYGLYQNNNNHRPTFVSRAPLMGGVAGGGGGGATYQTLPHGGGGVGESSSAYAANGKRSSGYLSPPVCYGGRVGTGGGGGYGQAAALGMEATVSPVSSDGMCTNQVDNAGNQYGLDMGGLRGRKRIVDGPVEKVVERRQRRMIKNRESAARSRARKQAYTVELEAELNQLREENNHLKQTLTAAYTRQLEARLQELLEENARLLKNILCEAMEKKPETKAETAARKLQSMRRHFSCQF</sequence>
<feature type="domain" description="BZIP" evidence="6">
    <location>
        <begin position="341"/>
        <end position="387"/>
    </location>
</feature>
<protein>
    <recommendedName>
        <fullName evidence="6">BZIP domain-containing protein</fullName>
    </recommendedName>
</protein>
<accession>A0AAP0X8E0</accession>
<evidence type="ECO:0000259" key="6">
    <source>
        <dbReference type="PROSITE" id="PS50217"/>
    </source>
</evidence>
<evidence type="ECO:0000256" key="4">
    <source>
        <dbReference type="SAM" id="Coils"/>
    </source>
</evidence>
<dbReference type="CDD" id="cd14707">
    <property type="entry name" value="bZIP_plant_BZIP46"/>
    <property type="match status" value="1"/>
</dbReference>
<organism evidence="7 8">
    <name type="scientific">Liquidambar formosana</name>
    <name type="common">Formosan gum</name>
    <dbReference type="NCBI Taxonomy" id="63359"/>
    <lineage>
        <taxon>Eukaryota</taxon>
        <taxon>Viridiplantae</taxon>
        <taxon>Streptophyta</taxon>
        <taxon>Embryophyta</taxon>
        <taxon>Tracheophyta</taxon>
        <taxon>Spermatophyta</taxon>
        <taxon>Magnoliopsida</taxon>
        <taxon>eudicotyledons</taxon>
        <taxon>Gunneridae</taxon>
        <taxon>Pentapetalae</taxon>
        <taxon>Saxifragales</taxon>
        <taxon>Altingiaceae</taxon>
        <taxon>Liquidambar</taxon>
    </lineage>
</organism>
<dbReference type="PROSITE" id="PS50217">
    <property type="entry name" value="BZIP"/>
    <property type="match status" value="1"/>
</dbReference>
<keyword evidence="3" id="KW-0539">Nucleus</keyword>
<dbReference type="InterPro" id="IPR043452">
    <property type="entry name" value="BZIP46-like"/>
</dbReference>
<dbReference type="AlphaFoldDB" id="A0AAP0X8E0"/>
<dbReference type="PROSITE" id="PS00036">
    <property type="entry name" value="BZIP_BASIC"/>
    <property type="match status" value="1"/>
</dbReference>
<dbReference type="Proteomes" id="UP001415857">
    <property type="component" value="Unassembled WGS sequence"/>
</dbReference>
<comment type="caution">
    <text evidence="7">The sequence shown here is derived from an EMBL/GenBank/DDBJ whole genome shotgun (WGS) entry which is preliminary data.</text>
</comment>
<dbReference type="PANTHER" id="PTHR22952">
    <property type="entry name" value="CAMP-RESPONSE ELEMENT BINDING PROTEIN-RELATED"/>
    <property type="match status" value="1"/>
</dbReference>
<evidence type="ECO:0000256" key="3">
    <source>
        <dbReference type="ARBA" id="ARBA00023242"/>
    </source>
</evidence>
<feature type="coiled-coil region" evidence="4">
    <location>
        <begin position="359"/>
        <end position="412"/>
    </location>
</feature>
<dbReference type="GO" id="GO:0045893">
    <property type="term" value="P:positive regulation of DNA-templated transcription"/>
    <property type="evidence" value="ECO:0007669"/>
    <property type="project" value="InterPro"/>
</dbReference>
<dbReference type="SUPFAM" id="SSF57959">
    <property type="entry name" value="Leucine zipper domain"/>
    <property type="match status" value="1"/>
</dbReference>
<proteinExistence type="predicted"/>
<dbReference type="GO" id="GO:0005634">
    <property type="term" value="C:nucleus"/>
    <property type="evidence" value="ECO:0007669"/>
    <property type="project" value="UniProtKB-SubCell"/>
</dbReference>
<feature type="compositionally biased region" description="Polar residues" evidence="5">
    <location>
        <begin position="152"/>
        <end position="165"/>
    </location>
</feature>
<dbReference type="GO" id="GO:0003700">
    <property type="term" value="F:DNA-binding transcription factor activity"/>
    <property type="evidence" value="ECO:0007669"/>
    <property type="project" value="InterPro"/>
</dbReference>
<dbReference type="PANTHER" id="PTHR22952:SF175">
    <property type="entry name" value="PROTEIN ABSCISIC ACID-INSENSITIVE 5"/>
    <property type="match status" value="1"/>
</dbReference>
<reference evidence="7 8" key="1">
    <citation type="journal article" date="2024" name="Plant J.">
        <title>Genome sequences and population genomics reveal climatic adaptation and genomic divergence between two closely related sweetgum species.</title>
        <authorList>
            <person name="Xu W.Q."/>
            <person name="Ren C.Q."/>
            <person name="Zhang X.Y."/>
            <person name="Comes H.P."/>
            <person name="Liu X.H."/>
            <person name="Li Y.G."/>
            <person name="Kettle C.J."/>
            <person name="Jalonen R."/>
            <person name="Gaisberger H."/>
            <person name="Ma Y.Z."/>
            <person name="Qiu Y.X."/>
        </authorList>
    </citation>
    <scope>NUCLEOTIDE SEQUENCE [LARGE SCALE GENOMIC DNA]</scope>
    <source>
        <strain evidence="7">Hangzhou</strain>
    </source>
</reference>
<dbReference type="GO" id="GO:0003677">
    <property type="term" value="F:DNA binding"/>
    <property type="evidence" value="ECO:0007669"/>
    <property type="project" value="UniProtKB-KW"/>
</dbReference>
<evidence type="ECO:0000313" key="7">
    <source>
        <dbReference type="EMBL" id="KAK9290453.1"/>
    </source>
</evidence>
<keyword evidence="8" id="KW-1185">Reference proteome</keyword>
<keyword evidence="4" id="KW-0175">Coiled coil</keyword>
<dbReference type="SMART" id="SM00338">
    <property type="entry name" value="BRLZ"/>
    <property type="match status" value="1"/>
</dbReference>
<comment type="subcellular location">
    <subcellularLocation>
        <location evidence="1">Nucleus</location>
    </subcellularLocation>
</comment>
<dbReference type="Gene3D" id="1.20.5.170">
    <property type="match status" value="1"/>
</dbReference>
<feature type="region of interest" description="Disordered" evidence="5">
    <location>
        <begin position="1"/>
        <end position="29"/>
    </location>
</feature>
<evidence type="ECO:0000256" key="1">
    <source>
        <dbReference type="ARBA" id="ARBA00004123"/>
    </source>
</evidence>
<dbReference type="InterPro" id="IPR046347">
    <property type="entry name" value="bZIP_sf"/>
</dbReference>
<feature type="region of interest" description="Disordered" evidence="5">
    <location>
        <begin position="146"/>
        <end position="172"/>
    </location>
</feature>
<dbReference type="FunFam" id="1.20.5.170:FF:000036">
    <property type="entry name" value="ABSCISIC ACID-INSENSITIVE 5-like protein 2"/>
    <property type="match status" value="1"/>
</dbReference>
<evidence type="ECO:0000256" key="2">
    <source>
        <dbReference type="ARBA" id="ARBA00023125"/>
    </source>
</evidence>
<dbReference type="InterPro" id="IPR004827">
    <property type="entry name" value="bZIP"/>
</dbReference>
<gene>
    <name evidence="7" type="ORF">L1049_008623</name>
</gene>
<name>A0AAP0X8E0_LIQFO</name>
<keyword evidence="2" id="KW-0238">DNA-binding</keyword>
<dbReference type="Pfam" id="PF00170">
    <property type="entry name" value="bZIP_1"/>
    <property type="match status" value="1"/>
</dbReference>
<evidence type="ECO:0000313" key="8">
    <source>
        <dbReference type="Proteomes" id="UP001415857"/>
    </source>
</evidence>